<dbReference type="AlphaFoldDB" id="A0A9J7IP44"/>
<name>A0A9J7IP44_SPOLT</name>
<dbReference type="Pfam" id="PF07648">
    <property type="entry name" value="Kazal_2"/>
    <property type="match status" value="1"/>
</dbReference>
<dbReference type="RefSeq" id="XP_022820919.1">
    <property type="nucleotide sequence ID" value="XM_022965151.1"/>
</dbReference>
<proteinExistence type="predicted"/>
<protein>
    <submittedName>
        <fullName evidence="4">Uncharacterized protein LOC111352578 isoform X1</fullName>
    </submittedName>
</protein>
<dbReference type="InterPro" id="IPR036058">
    <property type="entry name" value="Kazal_dom_sf"/>
</dbReference>
<accession>A0A9J7IP44</accession>
<dbReference type="Proteomes" id="UP000301870">
    <property type="component" value="Chromosome 2"/>
</dbReference>
<dbReference type="SUPFAM" id="SSF100895">
    <property type="entry name" value="Kazal-type serine protease inhibitors"/>
    <property type="match status" value="1"/>
</dbReference>
<evidence type="ECO:0000256" key="1">
    <source>
        <dbReference type="SAM" id="SignalP"/>
    </source>
</evidence>
<keyword evidence="1" id="KW-0732">Signal</keyword>
<evidence type="ECO:0000259" key="2">
    <source>
        <dbReference type="Pfam" id="PF07648"/>
    </source>
</evidence>
<dbReference type="InterPro" id="IPR002350">
    <property type="entry name" value="Kazal_dom"/>
</dbReference>
<dbReference type="Gene3D" id="3.30.60.30">
    <property type="match status" value="1"/>
</dbReference>
<dbReference type="OrthoDB" id="7404485at2759"/>
<organism evidence="3 4">
    <name type="scientific">Spodoptera litura</name>
    <name type="common">Asian cotton leafworm</name>
    <dbReference type="NCBI Taxonomy" id="69820"/>
    <lineage>
        <taxon>Eukaryota</taxon>
        <taxon>Metazoa</taxon>
        <taxon>Ecdysozoa</taxon>
        <taxon>Arthropoda</taxon>
        <taxon>Hexapoda</taxon>
        <taxon>Insecta</taxon>
        <taxon>Pterygota</taxon>
        <taxon>Neoptera</taxon>
        <taxon>Endopterygota</taxon>
        <taxon>Lepidoptera</taxon>
        <taxon>Glossata</taxon>
        <taxon>Ditrysia</taxon>
        <taxon>Noctuoidea</taxon>
        <taxon>Noctuidae</taxon>
        <taxon>Amphipyrinae</taxon>
        <taxon>Spodoptera</taxon>
    </lineage>
</organism>
<keyword evidence="3" id="KW-1185">Reference proteome</keyword>
<feature type="domain" description="Kazal-like" evidence="2">
    <location>
        <begin position="24"/>
        <end position="69"/>
    </location>
</feature>
<feature type="signal peptide" evidence="1">
    <location>
        <begin position="1"/>
        <end position="20"/>
    </location>
</feature>
<gene>
    <name evidence="4" type="primary">LOC111352578</name>
</gene>
<dbReference type="GeneID" id="111352578"/>
<evidence type="ECO:0000313" key="3">
    <source>
        <dbReference type="Proteomes" id="UP000301870"/>
    </source>
</evidence>
<feature type="chain" id="PRO_5039931858" evidence="1">
    <location>
        <begin position="21"/>
        <end position="182"/>
    </location>
</feature>
<evidence type="ECO:0000313" key="4">
    <source>
        <dbReference type="RefSeq" id="XP_022820919.1"/>
    </source>
</evidence>
<reference evidence="4" key="1">
    <citation type="submission" date="2025-08" db="UniProtKB">
        <authorList>
            <consortium name="RefSeq"/>
        </authorList>
    </citation>
    <scope>IDENTIFICATION</scope>
    <source>
        <strain evidence="4">Ishihara</strain>
        <tissue evidence="4">Whole body</tissue>
    </source>
</reference>
<sequence length="182" mass="20750">MINSLRNILIMILLIISTSGENCVDILCSHVFDEVCGMAKLRDGTRIIMRYKNVCYMKAKECELSSVMEINQVADELCGIKKIQTRRIMDHAISGGFQVCNHSCPLSCTEMYEPVCAKIKKPDKIIDSHKFKTFVNHCHVDLFSCTSGLNVTIEPLYQCYGNGRFLSFMQNVAMMKYIHIFD</sequence>
<dbReference type="KEGG" id="sliu:111352578"/>